<evidence type="ECO:0000256" key="1">
    <source>
        <dbReference type="SAM" id="MobiDB-lite"/>
    </source>
</evidence>
<evidence type="ECO:0000313" key="2">
    <source>
        <dbReference type="EMBL" id="CDW86009.1"/>
    </source>
</evidence>
<protein>
    <submittedName>
        <fullName evidence="2">Uncharacterized protein</fullName>
    </submittedName>
</protein>
<gene>
    <name evidence="2" type="primary">Contig12264.g13099</name>
    <name evidence="2" type="ORF">STYLEM_15100</name>
</gene>
<sequence length="401" mass="46262">MKSHNNLSSKIDDQAGKLSVQTKAPLTHQVIQQKPRFQSAQNSKAKTHTFAKPDGRGSIRDISASKKLIPHSLQKPITINKENEKKLNIDKTNQSKQHASKVQPLMIDPSQIIGQLVSTNINHASAAHNFAVDEQNHHNCNSNQQQERNTVTPNQEQTPQQKYDQNGEIAKEDYQIQSDETLSWLLSSVDYGKFKKDKIKSILKHHNNSVTQNSIFENQNNNNLLETIDKIEKLFNFFSSNDDLELKSILKEEIDRLLRDAKYQSRQFSQELANSQKLNNETFDKQRIINIENHCTTAAQENPQLLSSSINNIEIKEFRTEFRSKKRKRREMYQLNEEDQEWLSFSSQDDEAGHHQHHRVMFSCTEKKVSVGQSKLGDIEDLNNIRRSIGGKIRILNKDEQ</sequence>
<dbReference type="EMBL" id="CCKQ01014258">
    <property type="protein sequence ID" value="CDW86009.1"/>
    <property type="molecule type" value="Genomic_DNA"/>
</dbReference>
<feature type="compositionally biased region" description="Polar residues" evidence="1">
    <location>
        <begin position="147"/>
        <end position="160"/>
    </location>
</feature>
<dbReference type="InParanoid" id="A0A078AUX5"/>
<name>A0A078AUX5_STYLE</name>
<evidence type="ECO:0000313" key="3">
    <source>
        <dbReference type="Proteomes" id="UP000039865"/>
    </source>
</evidence>
<feature type="region of interest" description="Disordered" evidence="1">
    <location>
        <begin position="1"/>
        <end position="61"/>
    </location>
</feature>
<feature type="compositionally biased region" description="Polar residues" evidence="1">
    <location>
        <begin position="19"/>
        <end position="44"/>
    </location>
</feature>
<accession>A0A078AUX5</accession>
<keyword evidence="3" id="KW-1185">Reference proteome</keyword>
<feature type="region of interest" description="Disordered" evidence="1">
    <location>
        <begin position="139"/>
        <end position="160"/>
    </location>
</feature>
<proteinExistence type="predicted"/>
<dbReference type="Proteomes" id="UP000039865">
    <property type="component" value="Unassembled WGS sequence"/>
</dbReference>
<reference evidence="2 3" key="1">
    <citation type="submission" date="2014-06" db="EMBL/GenBank/DDBJ databases">
        <authorList>
            <person name="Swart Estienne"/>
        </authorList>
    </citation>
    <scope>NUCLEOTIDE SEQUENCE [LARGE SCALE GENOMIC DNA]</scope>
    <source>
        <strain evidence="2 3">130c</strain>
    </source>
</reference>
<dbReference type="AlphaFoldDB" id="A0A078AUX5"/>
<organism evidence="2 3">
    <name type="scientific">Stylonychia lemnae</name>
    <name type="common">Ciliate</name>
    <dbReference type="NCBI Taxonomy" id="5949"/>
    <lineage>
        <taxon>Eukaryota</taxon>
        <taxon>Sar</taxon>
        <taxon>Alveolata</taxon>
        <taxon>Ciliophora</taxon>
        <taxon>Intramacronucleata</taxon>
        <taxon>Spirotrichea</taxon>
        <taxon>Stichotrichia</taxon>
        <taxon>Sporadotrichida</taxon>
        <taxon>Oxytrichidae</taxon>
        <taxon>Stylonychinae</taxon>
        <taxon>Stylonychia</taxon>
    </lineage>
</organism>